<sequence length="57" mass="6648">METVDDLARSKQSKLAELLSKFAENWEIGITNAIEVIWFFLDRPKELFNSKTTKENT</sequence>
<comment type="caution">
    <text evidence="1">The sequence shown here is derived from an EMBL/GenBank/DDBJ whole genome shotgun (WGS) entry which is preliminary data.</text>
</comment>
<evidence type="ECO:0000313" key="2">
    <source>
        <dbReference type="Proteomes" id="UP000012137"/>
    </source>
</evidence>
<name>M6KFC4_LEPIR</name>
<gene>
    <name evidence="1" type="ORF">LEP1GSC083_0040</name>
</gene>
<dbReference type="Proteomes" id="UP000012137">
    <property type="component" value="Unassembled WGS sequence"/>
</dbReference>
<dbReference type="EMBL" id="AHMZ02000009">
    <property type="protein sequence ID" value="EMN32884.1"/>
    <property type="molecule type" value="Genomic_DNA"/>
</dbReference>
<accession>M6KFC4</accession>
<dbReference type="AlphaFoldDB" id="M6KFC4"/>
<protein>
    <submittedName>
        <fullName evidence="1">Uncharacterized protein</fullName>
    </submittedName>
</protein>
<organism evidence="1 2">
    <name type="scientific">Leptospira interrogans serovar Pyrogenes str. L0374</name>
    <dbReference type="NCBI Taxonomy" id="1049928"/>
    <lineage>
        <taxon>Bacteria</taxon>
        <taxon>Pseudomonadati</taxon>
        <taxon>Spirochaetota</taxon>
        <taxon>Spirochaetia</taxon>
        <taxon>Leptospirales</taxon>
        <taxon>Leptospiraceae</taxon>
        <taxon>Leptospira</taxon>
    </lineage>
</organism>
<reference evidence="1 2" key="1">
    <citation type="submission" date="2013-01" db="EMBL/GenBank/DDBJ databases">
        <authorList>
            <person name="Harkins D.M."/>
            <person name="Durkin A.S."/>
            <person name="Brinkac L.M."/>
            <person name="Haft D.H."/>
            <person name="Selengut J.D."/>
            <person name="Sanka R."/>
            <person name="DePew J."/>
            <person name="Purushe J."/>
            <person name="Peacock S.J."/>
            <person name="Thaipadungpanit J."/>
            <person name="Wuthiekanun V.W."/>
            <person name="Day N.P."/>
            <person name="Vinetz J.M."/>
            <person name="Sutton G.G."/>
            <person name="Nierman W.C."/>
            <person name="Fouts D.E."/>
        </authorList>
    </citation>
    <scope>NUCLEOTIDE SEQUENCE [LARGE SCALE GENOMIC DNA]</scope>
    <source>
        <strain evidence="1 2">L0374</strain>
    </source>
</reference>
<proteinExistence type="predicted"/>
<evidence type="ECO:0000313" key="1">
    <source>
        <dbReference type="EMBL" id="EMN32884.1"/>
    </source>
</evidence>